<dbReference type="EMBL" id="FNDN01000005">
    <property type="protein sequence ID" value="SDI09468.1"/>
    <property type="molecule type" value="Genomic_DNA"/>
</dbReference>
<feature type="transmembrane region" description="Helical" evidence="1">
    <location>
        <begin position="65"/>
        <end position="85"/>
    </location>
</feature>
<evidence type="ECO:0000313" key="3">
    <source>
        <dbReference type="Proteomes" id="UP000183263"/>
    </source>
</evidence>
<proteinExistence type="predicted"/>
<name>A0A1G8HS31_9NOCA</name>
<organism evidence="2 3">
    <name type="scientific">Rhodococcus triatomae</name>
    <dbReference type="NCBI Taxonomy" id="300028"/>
    <lineage>
        <taxon>Bacteria</taxon>
        <taxon>Bacillati</taxon>
        <taxon>Actinomycetota</taxon>
        <taxon>Actinomycetes</taxon>
        <taxon>Mycobacteriales</taxon>
        <taxon>Nocardiaceae</taxon>
        <taxon>Rhodococcus</taxon>
    </lineage>
</organism>
<feature type="transmembrane region" description="Helical" evidence="1">
    <location>
        <begin position="131"/>
        <end position="155"/>
    </location>
</feature>
<feature type="transmembrane region" description="Helical" evidence="1">
    <location>
        <begin position="24"/>
        <end position="44"/>
    </location>
</feature>
<feature type="transmembrane region" description="Helical" evidence="1">
    <location>
        <begin position="91"/>
        <end position="110"/>
    </location>
</feature>
<gene>
    <name evidence="2" type="ORF">SAMN05444695_10550</name>
</gene>
<accession>A0A1G8HS31</accession>
<reference evidence="2 3" key="1">
    <citation type="submission" date="2016-10" db="EMBL/GenBank/DDBJ databases">
        <authorList>
            <person name="de Groot N.N."/>
        </authorList>
    </citation>
    <scope>NUCLEOTIDE SEQUENCE [LARGE SCALE GENOMIC DNA]</scope>
    <source>
        <strain evidence="2 3">DSM 44892</strain>
    </source>
</reference>
<sequence>MSGYCRPVNDDMDWSDVLGVDTTLTLLAAGLIFLAALVLGVWKYHGMATSPTHLAHPYVDIAHRAALMYAFATLLVAVFVELSAWPTVVNLIAAAVLIFFFVAAIVTYVVHGAKQDTDNQFEHPVRGTVPFMVALIAGEVGGFAVLLAGFLVGWLG</sequence>
<keyword evidence="1" id="KW-1133">Transmembrane helix</keyword>
<evidence type="ECO:0000313" key="2">
    <source>
        <dbReference type="EMBL" id="SDI09468.1"/>
    </source>
</evidence>
<keyword evidence="1" id="KW-0812">Transmembrane</keyword>
<evidence type="ECO:0000256" key="1">
    <source>
        <dbReference type="SAM" id="Phobius"/>
    </source>
</evidence>
<dbReference type="Proteomes" id="UP000183263">
    <property type="component" value="Unassembled WGS sequence"/>
</dbReference>
<protein>
    <recommendedName>
        <fullName evidence="4">Integral membrane protein</fullName>
    </recommendedName>
</protein>
<dbReference type="AlphaFoldDB" id="A0A1G8HS31"/>
<keyword evidence="1" id="KW-0472">Membrane</keyword>
<evidence type="ECO:0008006" key="4">
    <source>
        <dbReference type="Google" id="ProtNLM"/>
    </source>
</evidence>
<keyword evidence="3" id="KW-1185">Reference proteome</keyword>